<dbReference type="Proteomes" id="UP000034246">
    <property type="component" value="Unassembled WGS sequence"/>
</dbReference>
<evidence type="ECO:0000313" key="2">
    <source>
        <dbReference type="Proteomes" id="UP000034246"/>
    </source>
</evidence>
<comment type="caution">
    <text evidence="1">The sequence shown here is derived from an EMBL/GenBank/DDBJ whole genome shotgun (WGS) entry which is preliminary data.</text>
</comment>
<accession>A0A0G0N5M9</accession>
<protein>
    <submittedName>
        <fullName evidence="1">Uncharacterized protein</fullName>
    </submittedName>
</protein>
<gene>
    <name evidence="1" type="ORF">UT39_C0016G0008</name>
</gene>
<name>A0A0G0N5M9_9BACT</name>
<sequence>MSERNKQKKNSAMDPFSEAVLESQVKQVAQKFLLRLRFAEAAYPDRKAIECRREIDRRVGEVIRGNAEVEGIDCKLVSLLSDGTVAAKVHQRAERELVRLEKKLAKNLQISYKRIQKATEFLESSYS</sequence>
<proteinExistence type="predicted"/>
<reference evidence="1 2" key="1">
    <citation type="journal article" date="2015" name="Nature">
        <title>rRNA introns, odd ribosomes, and small enigmatic genomes across a large radiation of phyla.</title>
        <authorList>
            <person name="Brown C.T."/>
            <person name="Hug L.A."/>
            <person name="Thomas B.C."/>
            <person name="Sharon I."/>
            <person name="Castelle C.J."/>
            <person name="Singh A."/>
            <person name="Wilkins M.J."/>
            <person name="Williams K.H."/>
            <person name="Banfield J.F."/>
        </authorList>
    </citation>
    <scope>NUCLEOTIDE SEQUENCE [LARGE SCALE GENOMIC DNA]</scope>
</reference>
<dbReference type="AlphaFoldDB" id="A0A0G0N5M9"/>
<dbReference type="STRING" id="1618550.UT39_C0016G0008"/>
<dbReference type="EMBL" id="LBWP01000016">
    <property type="protein sequence ID" value="KKR10703.1"/>
    <property type="molecule type" value="Genomic_DNA"/>
</dbReference>
<evidence type="ECO:0000313" key="1">
    <source>
        <dbReference type="EMBL" id="KKR10703.1"/>
    </source>
</evidence>
<organism evidence="1 2">
    <name type="scientific">Candidatus Woesebacteria bacterium GW2011_GWA1_39_21</name>
    <dbReference type="NCBI Taxonomy" id="1618550"/>
    <lineage>
        <taxon>Bacteria</taxon>
        <taxon>Candidatus Woeseibacteriota</taxon>
    </lineage>
</organism>